<keyword evidence="6" id="KW-0804">Transcription</keyword>
<keyword evidence="6" id="KW-0240">DNA-directed RNA polymerase</keyword>
<name>A0A6J2UDV7_DROLE</name>
<evidence type="ECO:0000256" key="1">
    <source>
        <dbReference type="ARBA" id="ARBA00004123"/>
    </source>
</evidence>
<evidence type="ECO:0000256" key="2">
    <source>
        <dbReference type="ARBA" id="ARBA00008352"/>
    </source>
</evidence>
<gene>
    <name evidence="6" type="primary">LOC115632337</name>
</gene>
<evidence type="ECO:0000313" key="6">
    <source>
        <dbReference type="RefSeq" id="XP_030385302.1"/>
    </source>
</evidence>
<keyword evidence="5" id="KW-1185">Reference proteome</keyword>
<dbReference type="GO" id="GO:0006383">
    <property type="term" value="P:transcription by RNA polymerase III"/>
    <property type="evidence" value="ECO:0007669"/>
    <property type="project" value="InterPro"/>
</dbReference>
<dbReference type="CTD" id="10622"/>
<dbReference type="RefSeq" id="XP_030385302.1">
    <property type="nucleotide sequence ID" value="XM_030529442.1"/>
</dbReference>
<dbReference type="Pfam" id="PF11705">
    <property type="entry name" value="RNA_pol_3_Rpc31"/>
    <property type="match status" value="1"/>
</dbReference>
<organism evidence="5 6">
    <name type="scientific">Drosophila lebanonensis</name>
    <name type="common">Fruit fly</name>
    <name type="synonym">Scaptodrosophila lebanonensis</name>
    <dbReference type="NCBI Taxonomy" id="7225"/>
    <lineage>
        <taxon>Eukaryota</taxon>
        <taxon>Metazoa</taxon>
        <taxon>Ecdysozoa</taxon>
        <taxon>Arthropoda</taxon>
        <taxon>Hexapoda</taxon>
        <taxon>Insecta</taxon>
        <taxon>Pterygota</taxon>
        <taxon>Neoptera</taxon>
        <taxon>Endopterygota</taxon>
        <taxon>Diptera</taxon>
        <taxon>Brachycera</taxon>
        <taxon>Muscomorpha</taxon>
        <taxon>Ephydroidea</taxon>
        <taxon>Drosophilidae</taxon>
        <taxon>Scaptodrosophila</taxon>
    </lineage>
</organism>
<comment type="similarity">
    <text evidence="2">Belongs to the eukaryotic RPC7 RNA polymerase subunit family.</text>
</comment>
<feature type="region of interest" description="Disordered" evidence="4">
    <location>
        <begin position="187"/>
        <end position="255"/>
    </location>
</feature>
<sequence>MVCLACFGNSATRARIKINVRGVYFSVALNNKYNKFEMAGRGRGGKTGTLTAEQLQALGCVGKDMPQVQTAPPPTFPPVLNKPIALETTAVQNYQLLWKEDFLNRMRDSPYYIISASQELQKTELKDWREKAVERLKHKALPEFNYKAMPRELNTTHRKRRGVDAKPKILAKKTNIEDRLKVLEQKELKTSGDNDTDEVKVKQESDSDHEDEDQEDPEAALDDEMDEENDYGNSYFDNGEAYNEEDDNLDDGPVY</sequence>
<dbReference type="GO" id="GO:0005666">
    <property type="term" value="C:RNA polymerase III complex"/>
    <property type="evidence" value="ECO:0007669"/>
    <property type="project" value="TreeGrafter"/>
</dbReference>
<dbReference type="AlphaFoldDB" id="A0A6J2UDV7"/>
<keyword evidence="3" id="KW-0539">Nucleus</keyword>
<dbReference type="PANTHER" id="PTHR15367:SF2">
    <property type="entry name" value="DNA-DIRECTED RNA POLYMERASE III SUBUNIT"/>
    <property type="match status" value="1"/>
</dbReference>
<evidence type="ECO:0000313" key="5">
    <source>
        <dbReference type="Proteomes" id="UP000504634"/>
    </source>
</evidence>
<dbReference type="GeneID" id="115632337"/>
<protein>
    <submittedName>
        <fullName evidence="6">DNA-directed RNA polymerase III subunit RPC7</fullName>
    </submittedName>
</protein>
<accession>A0A6J2UDV7</accession>
<feature type="compositionally biased region" description="Acidic residues" evidence="4">
    <location>
        <begin position="242"/>
        <end position="255"/>
    </location>
</feature>
<evidence type="ECO:0000256" key="3">
    <source>
        <dbReference type="ARBA" id="ARBA00023242"/>
    </source>
</evidence>
<reference evidence="6" key="1">
    <citation type="submission" date="2025-08" db="UniProtKB">
        <authorList>
            <consortium name="RefSeq"/>
        </authorList>
    </citation>
    <scope>IDENTIFICATION</scope>
    <source>
        <strain evidence="6">11010-0011.00</strain>
        <tissue evidence="6">Whole body</tissue>
    </source>
</reference>
<dbReference type="InterPro" id="IPR024661">
    <property type="entry name" value="RNA_pol_III_Rpc31"/>
</dbReference>
<dbReference type="PANTHER" id="PTHR15367">
    <property type="entry name" value="DNA-DIRECTED RNA POLYMERASE III"/>
    <property type="match status" value="1"/>
</dbReference>
<proteinExistence type="inferred from homology"/>
<dbReference type="Proteomes" id="UP000504634">
    <property type="component" value="Unplaced"/>
</dbReference>
<comment type="subcellular location">
    <subcellularLocation>
        <location evidence="1">Nucleus</location>
    </subcellularLocation>
</comment>
<dbReference type="OrthoDB" id="5377312at2759"/>
<evidence type="ECO:0000256" key="4">
    <source>
        <dbReference type="SAM" id="MobiDB-lite"/>
    </source>
</evidence>
<feature type="compositionally biased region" description="Basic and acidic residues" evidence="4">
    <location>
        <begin position="187"/>
        <end position="206"/>
    </location>
</feature>
<feature type="compositionally biased region" description="Acidic residues" evidence="4">
    <location>
        <begin position="207"/>
        <end position="230"/>
    </location>
</feature>